<dbReference type="InterPro" id="IPR058690">
    <property type="entry name" value="BrxE"/>
</dbReference>
<reference evidence="1 2" key="1">
    <citation type="submission" date="2019-09" db="EMBL/GenBank/DDBJ databases">
        <title>Nitrincola iocasae sp. nov., a bacterium isolated from the sediment collected at a cold seep field in South China Sea.</title>
        <authorList>
            <person name="Zhang H."/>
            <person name="Wang H."/>
            <person name="Li C."/>
        </authorList>
    </citation>
    <scope>NUCLEOTIDE SEQUENCE [LARGE SCALE GENOMIC DNA]</scope>
    <source>
        <strain evidence="1 2">KXZD1103</strain>
    </source>
</reference>
<evidence type="ECO:0000313" key="1">
    <source>
        <dbReference type="EMBL" id="QEW05872.1"/>
    </source>
</evidence>
<accession>A0A5J6LCD8</accession>
<dbReference type="Proteomes" id="UP000325606">
    <property type="component" value="Chromosome"/>
</dbReference>
<keyword evidence="2" id="KW-1185">Reference proteome</keyword>
<name>A0A5J6LCD8_9GAMM</name>
<gene>
    <name evidence="1" type="ORF">F5I99_04870</name>
</gene>
<dbReference type="AlphaFoldDB" id="A0A5J6LCD8"/>
<evidence type="ECO:0000313" key="2">
    <source>
        <dbReference type="Proteomes" id="UP000325606"/>
    </source>
</evidence>
<dbReference type="KEGG" id="nik:F5I99_04870"/>
<dbReference type="EMBL" id="CP044222">
    <property type="protein sequence ID" value="QEW05872.1"/>
    <property type="molecule type" value="Genomic_DNA"/>
</dbReference>
<dbReference type="NCBIfam" id="NF033447">
    <property type="entry name" value="BrxE_fam"/>
    <property type="match status" value="1"/>
</dbReference>
<dbReference type="Pfam" id="PF26412">
    <property type="entry name" value="BrxE"/>
    <property type="match status" value="1"/>
</dbReference>
<sequence length="179" mass="20118">MTAKLPTWKCIMNKDVIKQIADLRILVGFLGEKNQQNWWSSSFLTPSAKTYLNPIFPRTLLQAQHRGITAAATLVHDEVIGVGATYHLFRMPESIELELDRLFQATPADHYLAVIKDTQTAREQLQALAGNSQDVKEGPILVGDYRPDDLVNLIQQVSAGYLAAFQNDVRCYPFMREAA</sequence>
<proteinExistence type="predicted"/>
<organism evidence="1 2">
    <name type="scientific">Nitrincola iocasae</name>
    <dbReference type="NCBI Taxonomy" id="2614693"/>
    <lineage>
        <taxon>Bacteria</taxon>
        <taxon>Pseudomonadati</taxon>
        <taxon>Pseudomonadota</taxon>
        <taxon>Gammaproteobacteria</taxon>
        <taxon>Oceanospirillales</taxon>
        <taxon>Oceanospirillaceae</taxon>
        <taxon>Nitrincola</taxon>
    </lineage>
</organism>
<protein>
    <submittedName>
        <fullName evidence="1">BrxE family protein</fullName>
    </submittedName>
</protein>